<keyword evidence="2" id="KW-1003">Cell membrane</keyword>
<keyword evidence="4" id="KW-0472">Membrane</keyword>
<dbReference type="GO" id="GO:0032012">
    <property type="term" value="P:regulation of ARF protein signal transduction"/>
    <property type="evidence" value="ECO:0007669"/>
    <property type="project" value="InterPro"/>
</dbReference>
<evidence type="ECO:0000256" key="4">
    <source>
        <dbReference type="ARBA" id="ARBA00023136"/>
    </source>
</evidence>
<evidence type="ECO:0000259" key="7">
    <source>
        <dbReference type="PROSITE" id="PS50190"/>
    </source>
</evidence>
<keyword evidence="3" id="KW-0344">Guanine-nucleotide releasing factor</keyword>
<dbReference type="InterPro" id="IPR035999">
    <property type="entry name" value="Sec7_dom_sf"/>
</dbReference>
<dbReference type="PROSITE" id="PS50003">
    <property type="entry name" value="PH_DOMAIN"/>
    <property type="match status" value="1"/>
</dbReference>
<dbReference type="InterPro" id="IPR023394">
    <property type="entry name" value="Sec7_C_sf"/>
</dbReference>
<dbReference type="EMBL" id="CAAE01014575">
    <property type="protein sequence ID" value="CAF99185.1"/>
    <property type="molecule type" value="Genomic_DNA"/>
</dbReference>
<dbReference type="KEGG" id="tng:GSTEN00017176G001"/>
<dbReference type="SMART" id="SM00222">
    <property type="entry name" value="Sec7"/>
    <property type="match status" value="1"/>
</dbReference>
<dbReference type="SUPFAM" id="SSF48425">
    <property type="entry name" value="Sec7 domain"/>
    <property type="match status" value="1"/>
</dbReference>
<feature type="region of interest" description="Disordered" evidence="5">
    <location>
        <begin position="314"/>
        <end position="370"/>
    </location>
</feature>
<dbReference type="PANTHER" id="PTHR10663">
    <property type="entry name" value="GUANYL-NUCLEOTIDE EXCHANGE FACTOR"/>
    <property type="match status" value="1"/>
</dbReference>
<dbReference type="GO" id="GO:0032587">
    <property type="term" value="C:ruffle membrane"/>
    <property type="evidence" value="ECO:0007669"/>
    <property type="project" value="UniProtKB-SubCell"/>
</dbReference>
<dbReference type="PROSITE" id="PS50190">
    <property type="entry name" value="SEC7"/>
    <property type="match status" value="1"/>
</dbReference>
<accession>Q4SJJ7</accession>
<feature type="domain" description="SEC7" evidence="7">
    <location>
        <begin position="371"/>
        <end position="554"/>
    </location>
</feature>
<feature type="compositionally biased region" description="Acidic residues" evidence="5">
    <location>
        <begin position="37"/>
        <end position="48"/>
    </location>
</feature>
<dbReference type="Gene3D" id="1.10.1000.11">
    <property type="entry name" value="Arf Nucleotide-binding Site Opener,domain 2"/>
    <property type="match status" value="1"/>
</dbReference>
<dbReference type="InterPro" id="IPR001849">
    <property type="entry name" value="PH_domain"/>
</dbReference>
<dbReference type="CDD" id="cd13295">
    <property type="entry name" value="PH_EFA6"/>
    <property type="match status" value="1"/>
</dbReference>
<feature type="domain" description="PH" evidence="6">
    <location>
        <begin position="598"/>
        <end position="716"/>
    </location>
</feature>
<comment type="caution">
    <text evidence="8">The sequence shown here is derived from an EMBL/GenBank/DDBJ whole genome shotgun (WGS) entry which is preliminary data.</text>
</comment>
<gene>
    <name evidence="8" type="ORF">GSTENG00017176001</name>
</gene>
<evidence type="ECO:0000259" key="6">
    <source>
        <dbReference type="PROSITE" id="PS50003"/>
    </source>
</evidence>
<dbReference type="CDD" id="cd00171">
    <property type="entry name" value="Sec7"/>
    <property type="match status" value="1"/>
</dbReference>
<protein>
    <submittedName>
        <fullName evidence="8">(spotted green pufferfish) hypothetical protein</fullName>
    </submittedName>
</protein>
<organism evidence="8">
    <name type="scientific">Tetraodon nigroviridis</name>
    <name type="common">Spotted green pufferfish</name>
    <name type="synonym">Chelonodon nigroviridis</name>
    <dbReference type="NCBI Taxonomy" id="99883"/>
    <lineage>
        <taxon>Eukaryota</taxon>
        <taxon>Metazoa</taxon>
        <taxon>Chordata</taxon>
        <taxon>Craniata</taxon>
        <taxon>Vertebrata</taxon>
        <taxon>Euteleostomi</taxon>
        <taxon>Actinopterygii</taxon>
        <taxon>Neopterygii</taxon>
        <taxon>Teleostei</taxon>
        <taxon>Neoteleostei</taxon>
        <taxon>Acanthomorphata</taxon>
        <taxon>Eupercaria</taxon>
        <taxon>Tetraodontiformes</taxon>
        <taxon>Tetradontoidea</taxon>
        <taxon>Tetraodontidae</taxon>
        <taxon>Tetraodon</taxon>
    </lineage>
</organism>
<dbReference type="OrthoDB" id="2157641at2759"/>
<evidence type="ECO:0000256" key="1">
    <source>
        <dbReference type="ARBA" id="ARBA00004632"/>
    </source>
</evidence>
<feature type="region of interest" description="Disordered" evidence="5">
    <location>
        <begin position="130"/>
        <end position="291"/>
    </location>
</feature>
<dbReference type="InterPro" id="IPR011993">
    <property type="entry name" value="PH-like_dom_sf"/>
</dbReference>
<dbReference type="InterPro" id="IPR000904">
    <property type="entry name" value="Sec7_dom"/>
</dbReference>
<dbReference type="AlphaFoldDB" id="Q4SJJ7"/>
<feature type="non-terminal residue" evidence="8">
    <location>
        <position position="889"/>
    </location>
</feature>
<feature type="compositionally biased region" description="Basic and acidic residues" evidence="5">
    <location>
        <begin position="12"/>
        <end position="25"/>
    </location>
</feature>
<evidence type="ECO:0000313" key="8">
    <source>
        <dbReference type="EMBL" id="CAF99185.1"/>
    </source>
</evidence>
<dbReference type="FunFam" id="2.30.29.30:FF:000267">
    <property type="entry name" value="PH and SEC7 domain-containing protein 4"/>
    <property type="match status" value="1"/>
</dbReference>
<dbReference type="SMART" id="SM00233">
    <property type="entry name" value="PH"/>
    <property type="match status" value="1"/>
</dbReference>
<dbReference type="PANTHER" id="PTHR10663:SF338">
    <property type="entry name" value="PH AND SEC7 DOMAIN-CONTAINING PROTEIN 4"/>
    <property type="match status" value="1"/>
</dbReference>
<comment type="subcellular location">
    <subcellularLocation>
        <location evidence="1">Cell projection</location>
        <location evidence="1">Ruffle membrane</location>
    </subcellularLocation>
</comment>
<name>Q4SJJ7_TETNG</name>
<dbReference type="GO" id="GO:0005085">
    <property type="term" value="F:guanyl-nucleotide exchange factor activity"/>
    <property type="evidence" value="ECO:0007669"/>
    <property type="project" value="UniProtKB-KW"/>
</dbReference>
<dbReference type="Gene3D" id="2.30.29.30">
    <property type="entry name" value="Pleckstrin-homology domain (PH domain)/Phosphotyrosine-binding domain (PTB)"/>
    <property type="match status" value="1"/>
</dbReference>
<dbReference type="Pfam" id="PF01369">
    <property type="entry name" value="Sec7"/>
    <property type="match status" value="1"/>
</dbReference>
<feature type="region of interest" description="Disordered" evidence="5">
    <location>
        <begin position="1"/>
        <end position="54"/>
    </location>
</feature>
<feature type="region of interest" description="Disordered" evidence="5">
    <location>
        <begin position="83"/>
        <end position="111"/>
    </location>
</feature>
<dbReference type="InterPro" id="IPR041681">
    <property type="entry name" value="PH_9"/>
</dbReference>
<reference evidence="8" key="1">
    <citation type="journal article" date="2004" name="Nature">
        <title>Genome duplication in the teleost fish Tetraodon nigroviridis reveals the early vertebrate proto-karyotype.</title>
        <authorList>
            <person name="Jaillon O."/>
            <person name="Aury J.-M."/>
            <person name="Brunet F."/>
            <person name="Petit J.-L."/>
            <person name="Stange-Thomann N."/>
            <person name="Mauceli E."/>
            <person name="Bouneau L."/>
            <person name="Fischer C."/>
            <person name="Ozouf-Costaz C."/>
            <person name="Bernot A."/>
            <person name="Nicaud S."/>
            <person name="Jaffe D."/>
            <person name="Fisher S."/>
            <person name="Lutfalla G."/>
            <person name="Dossat C."/>
            <person name="Segurens B."/>
            <person name="Dasilva C."/>
            <person name="Salanoubat M."/>
            <person name="Levy M."/>
            <person name="Boudet N."/>
            <person name="Castellano S."/>
            <person name="Anthouard V."/>
            <person name="Jubin C."/>
            <person name="Castelli V."/>
            <person name="Katinka M."/>
            <person name="Vacherie B."/>
            <person name="Biemont C."/>
            <person name="Skalli Z."/>
            <person name="Cattolico L."/>
            <person name="Poulain J."/>
            <person name="De Berardinis V."/>
            <person name="Cruaud C."/>
            <person name="Duprat S."/>
            <person name="Brottier P."/>
            <person name="Coutanceau J.-P."/>
            <person name="Gouzy J."/>
            <person name="Parra G."/>
            <person name="Lardier G."/>
            <person name="Chapple C."/>
            <person name="McKernan K.J."/>
            <person name="McEwan P."/>
            <person name="Bosak S."/>
            <person name="Kellis M."/>
            <person name="Volff J.-N."/>
            <person name="Guigo R."/>
            <person name="Zody M.C."/>
            <person name="Mesirov J."/>
            <person name="Lindblad-Toh K."/>
            <person name="Birren B."/>
            <person name="Nusbaum C."/>
            <person name="Kahn D."/>
            <person name="Robinson-Rechavi M."/>
            <person name="Laudet V."/>
            <person name="Schachter V."/>
            <person name="Quetier F."/>
            <person name="Saurin W."/>
            <person name="Scarpelli C."/>
            <person name="Wincker P."/>
            <person name="Lander E.S."/>
            <person name="Weissenbach J."/>
            <person name="Roest Crollius H."/>
        </authorList>
    </citation>
    <scope>NUCLEOTIDE SEQUENCE [LARGE SCALE GENOMIC DNA]</scope>
</reference>
<dbReference type="Pfam" id="PF15410">
    <property type="entry name" value="PH_9"/>
    <property type="match status" value="1"/>
</dbReference>
<dbReference type="SUPFAM" id="SSF50729">
    <property type="entry name" value="PH domain-like"/>
    <property type="match status" value="1"/>
</dbReference>
<evidence type="ECO:0000256" key="5">
    <source>
        <dbReference type="SAM" id="MobiDB-lite"/>
    </source>
</evidence>
<feature type="compositionally biased region" description="Basic and acidic residues" evidence="5">
    <location>
        <begin position="177"/>
        <end position="187"/>
    </location>
</feature>
<evidence type="ECO:0000256" key="3">
    <source>
        <dbReference type="ARBA" id="ARBA00022658"/>
    </source>
</evidence>
<sequence>MEDEILPSSSQDMDHSSFREPRRDSWASVNDQNADADREDAEESEEWEQITWPLRPMTCTSPLLSFATVQWDVPDPAIETSFVLTDGNVDDEVSAGSSSPAPPQDQEETEEGWTVDLQLLHSVLQRTGKFPDVLDQSEGSEDEEGSFIDLKMEEEQREPCTLLTGQGEFEEELPSPETKEEGVEEKTVTQPTHPEENQEAESIICLNPMEVPAEAEQADDTAALIAENTESQRSEREEDLEILQQSREDPTGPREEPETWRDVDQNVDQCEAAEENAQLCYEEDLENSQEATVPEQLVQLRETDEPEITEQLPAESQAAEGEFSQDTQATTSHQLHEAEGGGQGPAETVLANGGQVTPAGPAAPHPNGCEVDGEKVRGLAQRLFKLDGFQRVDVLRAEVVSPFSNDFSRAVGEEYLKFFDFAGQPLDGALRSFLKVVVLIGETQERERVLQHFSCRFHQCNPGCFCSSGEFWYVLTKDGFSTRRRATLAVSLLSSGAVLALTCALMLLNTDLHGQNVGKSMSSSKFVSNLDGMNEGKNFNKNLLKGLYNSIKTDPLEWAVDEGELMSSVYVDGEAGNGAPLRSKTNPFLDVPHDKKASEVKDGILQRKLHADIDGKRIPWGKRGWKTFHGVLKGMVLYLQKVWISAGSSHLSAGLDQLVNEEVVSVHHSLAEPAVDYTKKPHVFRLQTADWRVFLFQASGKVEMNSWISRINLASALQSSQPFPAAVGSQRKFFRPILPALQSAHTLERQLQSHLGMLESFKADISYMQKNLPEHKKAKAKELEEHRIRAEYLHYEMRRYEIYIQVLEAWKSIKKSDAEDGLSLTNLNLFDKAVGADAVGDEDEEEGLQKSHSSPALPELPPQTVIKVKRNISERRTYRRVIVPRLNKE</sequence>
<feature type="compositionally biased region" description="Polar residues" evidence="5">
    <location>
        <begin position="324"/>
        <end position="333"/>
    </location>
</feature>
<feature type="compositionally biased region" description="Basic and acidic residues" evidence="5">
    <location>
        <begin position="246"/>
        <end position="264"/>
    </location>
</feature>
<feature type="region of interest" description="Disordered" evidence="5">
    <location>
        <begin position="840"/>
        <end position="863"/>
    </location>
</feature>
<proteinExistence type="predicted"/>
<evidence type="ECO:0000256" key="2">
    <source>
        <dbReference type="ARBA" id="ARBA00022475"/>
    </source>
</evidence>
<reference evidence="8" key="2">
    <citation type="submission" date="2004-02" db="EMBL/GenBank/DDBJ databases">
        <authorList>
            <consortium name="Genoscope"/>
            <consortium name="Whitehead Institute Centre for Genome Research"/>
        </authorList>
    </citation>
    <scope>NUCLEOTIDE SEQUENCE</scope>
</reference>